<feature type="domain" description="Bacteriophage T5 Orf172 DNA-binding" evidence="1">
    <location>
        <begin position="210"/>
        <end position="296"/>
    </location>
</feature>
<name>A0A291LGJ2_9CAUD</name>
<accession>A0A291LGJ2</accession>
<organism evidence="2">
    <name type="scientific">Salmonella phage SP1a</name>
    <dbReference type="NCBI Taxonomy" id="2109652"/>
    <lineage>
        <taxon>Viruses</taxon>
        <taxon>Duplodnaviria</taxon>
        <taxon>Heunggongvirae</taxon>
        <taxon>Uroviricota</taxon>
        <taxon>Caudoviricetes</taxon>
        <taxon>Demerecviridae</taxon>
        <taxon>Markadamsvirinae</taxon>
        <taxon>Tequintavirus</taxon>
    </lineage>
</organism>
<evidence type="ECO:0000313" key="2">
    <source>
        <dbReference type="EMBL" id="ATI18498.1"/>
    </source>
</evidence>
<reference evidence="2" key="1">
    <citation type="submission" date="2017-08" db="EMBL/GenBank/DDBJ databases">
        <authorList>
            <person name="de Groot N.N."/>
        </authorList>
    </citation>
    <scope>NUCLEOTIDE SEQUENCE</scope>
</reference>
<dbReference type="InterPro" id="IPR018306">
    <property type="entry name" value="Phage_T5_Orf172_DNA-bd"/>
</dbReference>
<sequence length="301" mass="34541">MFSIIGVKILWRRGMPKKLTQEEVDKCLAERGFTMVDKPYQNSRYRHTYQCEYGHQWTAKFDAIRNGKTNCPTCSINSRKLDIDKINTVLQDRGIILLDGYKNSADINTRFRCVCGHEWTTTLNSIINRGSGCPSCAINKQKLSVNIINDRLTTRNIRIVGEYSNANTKTAFLCGAGHRWEATPGSVLRGNGCPYCNYRDLESTKIYVMHSPSHGVKIGRSNNPDRRLLHIRSSSHLIDLEIIKVFEIGEYSSAVRIEKLAHNYFKEQNCQYKDFDGATEFFNIEPKVAIKFIEEIINDRE</sequence>
<dbReference type="Pfam" id="PF10544">
    <property type="entry name" value="T5orf172"/>
    <property type="match status" value="1"/>
</dbReference>
<dbReference type="SMART" id="SM00974">
    <property type="entry name" value="T5orf172"/>
    <property type="match status" value="1"/>
</dbReference>
<proteinExistence type="predicted"/>
<protein>
    <recommendedName>
        <fullName evidence="1">Bacteriophage T5 Orf172 DNA-binding domain-containing protein</fullName>
    </recommendedName>
</protein>
<dbReference type="EMBL" id="MF774687">
    <property type="protein sequence ID" value="ATI18498.1"/>
    <property type="molecule type" value="Genomic_DNA"/>
</dbReference>
<evidence type="ECO:0000259" key="1">
    <source>
        <dbReference type="SMART" id="SM00974"/>
    </source>
</evidence>